<dbReference type="STRING" id="78915.A0A4V1IWQ2"/>
<comment type="subcellular location">
    <subcellularLocation>
        <location evidence="1">Mitochondrion membrane</location>
        <topology evidence="1">Multi-pass membrane protein</topology>
    </subcellularLocation>
</comment>
<dbReference type="InterPro" id="IPR018108">
    <property type="entry name" value="MCP_transmembrane"/>
</dbReference>
<feature type="transmembrane region" description="Helical" evidence="11">
    <location>
        <begin position="202"/>
        <end position="223"/>
    </location>
</feature>
<feature type="transmembrane region" description="Helical" evidence="11">
    <location>
        <begin position="68"/>
        <end position="91"/>
    </location>
</feature>
<evidence type="ECO:0000256" key="10">
    <source>
        <dbReference type="RuleBase" id="RU000488"/>
    </source>
</evidence>
<gene>
    <name evidence="12" type="ORF">THASP1DRAFT_15794</name>
</gene>
<proteinExistence type="inferred from homology"/>
<sequence length="307" mass="34193">MAASKQALSPFGNAVAGAGGAIFSLICVYPLDIVKTKLQVQSSTSPVKYQSTQHALQTIFKEEGFRGLYAGLPAGLLGVASTNFAYFYWYSALRGGYRSYMNKHISTAWELLLGAGAGALAQLFTIPVSVVVTRQQTMQPKDRKSFFGTWWEIVDEDGWTGLWRGLRPSLVLVVNPSITYGAFEKLKDTWLNRVGRSQLTSLEVFMVGALAKTIATVVTYPYIMAKVRMQWKPSREEHAAGKAVRYRSAVHVLKRTYKTEGLRGWYNGMQAQISKAVLSQALLMMIKEKLTLYTILLFALLRRTSHA</sequence>
<dbReference type="PROSITE" id="PS50920">
    <property type="entry name" value="SOLCAR"/>
    <property type="match status" value="3"/>
</dbReference>
<dbReference type="OrthoDB" id="446044at2759"/>
<keyword evidence="7" id="KW-0496">Mitochondrion</keyword>
<evidence type="ECO:0000256" key="5">
    <source>
        <dbReference type="ARBA" id="ARBA00022737"/>
    </source>
</evidence>
<dbReference type="PANTHER" id="PTHR45939">
    <property type="entry name" value="PEROXISOMAL MEMBRANE PROTEIN PMP34-RELATED"/>
    <property type="match status" value="1"/>
</dbReference>
<dbReference type="GO" id="GO:0015217">
    <property type="term" value="F:ADP transmembrane transporter activity"/>
    <property type="evidence" value="ECO:0007669"/>
    <property type="project" value="TreeGrafter"/>
</dbReference>
<evidence type="ECO:0000256" key="2">
    <source>
        <dbReference type="ARBA" id="ARBA00006375"/>
    </source>
</evidence>
<evidence type="ECO:0000313" key="13">
    <source>
        <dbReference type="Proteomes" id="UP000271241"/>
    </source>
</evidence>
<keyword evidence="13" id="KW-1185">Reference proteome</keyword>
<comment type="similarity">
    <text evidence="2 10">Belongs to the mitochondrial carrier (TC 2.A.29) family.</text>
</comment>
<evidence type="ECO:0000256" key="1">
    <source>
        <dbReference type="ARBA" id="ARBA00004225"/>
    </source>
</evidence>
<evidence type="ECO:0000256" key="6">
    <source>
        <dbReference type="ARBA" id="ARBA00022989"/>
    </source>
</evidence>
<dbReference type="GO" id="GO:0031966">
    <property type="term" value="C:mitochondrial membrane"/>
    <property type="evidence" value="ECO:0007669"/>
    <property type="project" value="UniProtKB-SubCell"/>
</dbReference>
<keyword evidence="5" id="KW-0677">Repeat</keyword>
<dbReference type="Proteomes" id="UP000271241">
    <property type="component" value="Unassembled WGS sequence"/>
</dbReference>
<feature type="repeat" description="Solcar" evidence="9">
    <location>
        <begin position="199"/>
        <end position="293"/>
    </location>
</feature>
<dbReference type="PANTHER" id="PTHR45939:SF1">
    <property type="entry name" value="MITOCHONDRIAL THIAMINE PYROPHOSPHATE CARRIER 1-RELATED"/>
    <property type="match status" value="1"/>
</dbReference>
<evidence type="ECO:0000256" key="11">
    <source>
        <dbReference type="SAM" id="Phobius"/>
    </source>
</evidence>
<evidence type="ECO:0000256" key="4">
    <source>
        <dbReference type="ARBA" id="ARBA00022692"/>
    </source>
</evidence>
<dbReference type="SUPFAM" id="SSF103506">
    <property type="entry name" value="Mitochondrial carrier"/>
    <property type="match status" value="1"/>
</dbReference>
<dbReference type="InterPro" id="IPR052217">
    <property type="entry name" value="Mito/Peroxisomal_Carrier"/>
</dbReference>
<organism evidence="12 13">
    <name type="scientific">Thamnocephalis sphaerospora</name>
    <dbReference type="NCBI Taxonomy" id="78915"/>
    <lineage>
        <taxon>Eukaryota</taxon>
        <taxon>Fungi</taxon>
        <taxon>Fungi incertae sedis</taxon>
        <taxon>Zoopagomycota</taxon>
        <taxon>Zoopagomycotina</taxon>
        <taxon>Zoopagomycetes</taxon>
        <taxon>Zoopagales</taxon>
        <taxon>Sigmoideomycetaceae</taxon>
        <taxon>Thamnocephalis</taxon>
    </lineage>
</organism>
<evidence type="ECO:0000313" key="12">
    <source>
        <dbReference type="EMBL" id="RKP08349.1"/>
    </source>
</evidence>
<evidence type="ECO:0000256" key="3">
    <source>
        <dbReference type="ARBA" id="ARBA00022448"/>
    </source>
</evidence>
<keyword evidence="4 9" id="KW-0812">Transmembrane</keyword>
<dbReference type="Pfam" id="PF00153">
    <property type="entry name" value="Mito_carr"/>
    <property type="match status" value="3"/>
</dbReference>
<dbReference type="AlphaFoldDB" id="A0A4V1IWQ2"/>
<dbReference type="PRINTS" id="PR00926">
    <property type="entry name" value="MITOCARRIER"/>
</dbReference>
<feature type="repeat" description="Solcar" evidence="9">
    <location>
        <begin position="8"/>
        <end position="96"/>
    </location>
</feature>
<keyword evidence="3 10" id="KW-0813">Transport</keyword>
<name>A0A4V1IWQ2_9FUNG</name>
<reference evidence="13" key="1">
    <citation type="journal article" date="2018" name="Nat. Microbiol.">
        <title>Leveraging single-cell genomics to expand the fungal tree of life.</title>
        <authorList>
            <person name="Ahrendt S.R."/>
            <person name="Quandt C.A."/>
            <person name="Ciobanu D."/>
            <person name="Clum A."/>
            <person name="Salamov A."/>
            <person name="Andreopoulos B."/>
            <person name="Cheng J.F."/>
            <person name="Woyke T."/>
            <person name="Pelin A."/>
            <person name="Henrissat B."/>
            <person name="Reynolds N.K."/>
            <person name="Benny G.L."/>
            <person name="Smith M.E."/>
            <person name="James T.Y."/>
            <person name="Grigoriev I.V."/>
        </authorList>
    </citation>
    <scope>NUCLEOTIDE SEQUENCE [LARGE SCALE GENOMIC DNA]</scope>
    <source>
        <strain evidence="13">RSA 1356</strain>
    </source>
</reference>
<evidence type="ECO:0000256" key="9">
    <source>
        <dbReference type="PROSITE-ProRule" id="PRU00282"/>
    </source>
</evidence>
<feature type="transmembrane region" description="Helical" evidence="11">
    <location>
        <begin position="12"/>
        <end position="31"/>
    </location>
</feature>
<dbReference type="InterPro" id="IPR023395">
    <property type="entry name" value="MCP_dom_sf"/>
</dbReference>
<feature type="transmembrane region" description="Helical" evidence="11">
    <location>
        <begin position="111"/>
        <end position="133"/>
    </location>
</feature>
<dbReference type="EMBL" id="KZ992611">
    <property type="protein sequence ID" value="RKP08349.1"/>
    <property type="molecule type" value="Genomic_DNA"/>
</dbReference>
<dbReference type="InterPro" id="IPR002067">
    <property type="entry name" value="MCP"/>
</dbReference>
<evidence type="ECO:0000256" key="7">
    <source>
        <dbReference type="ARBA" id="ARBA00023128"/>
    </source>
</evidence>
<dbReference type="Gene3D" id="1.50.40.10">
    <property type="entry name" value="Mitochondrial carrier domain"/>
    <property type="match status" value="1"/>
</dbReference>
<feature type="repeat" description="Solcar" evidence="9">
    <location>
        <begin position="105"/>
        <end position="189"/>
    </location>
</feature>
<accession>A0A4V1IWQ2</accession>
<protein>
    <submittedName>
        <fullName evidence="12">Mitochondrial carrier domain-containing protein</fullName>
    </submittedName>
</protein>
<evidence type="ECO:0000256" key="8">
    <source>
        <dbReference type="ARBA" id="ARBA00023136"/>
    </source>
</evidence>
<keyword evidence="6 11" id="KW-1133">Transmembrane helix</keyword>
<keyword evidence="8 9" id="KW-0472">Membrane</keyword>